<evidence type="ECO:0000313" key="2">
    <source>
        <dbReference type="EMBL" id="PJR16604.1"/>
    </source>
</evidence>
<dbReference type="Proteomes" id="UP000231987">
    <property type="component" value="Unassembled WGS sequence"/>
</dbReference>
<name>A0A2J0Z7W3_RHIML</name>
<dbReference type="AlphaFoldDB" id="A0A2J0Z7W3"/>
<comment type="caution">
    <text evidence="2">The sequence shown here is derived from an EMBL/GenBank/DDBJ whole genome shotgun (WGS) entry which is preliminary data.</text>
</comment>
<reference evidence="2 3" key="1">
    <citation type="submission" date="2017-06" db="EMBL/GenBank/DDBJ databases">
        <title>Ensifer strains isolated from leguminous trees and herbs display diverse denitrification phenotypes with some acting as strong N2O sinks.</title>
        <authorList>
            <person name="Woliy K."/>
            <person name="Mania D."/>
            <person name="Bakken L.R."/>
            <person name="Frostegard A."/>
        </authorList>
    </citation>
    <scope>NUCLEOTIDE SEQUENCE [LARGE SCALE GENOMIC DNA]</scope>
    <source>
        <strain evidence="2 3">AC50a</strain>
    </source>
</reference>
<dbReference type="EMBL" id="NJGD01000002">
    <property type="protein sequence ID" value="PJR16604.1"/>
    <property type="molecule type" value="Genomic_DNA"/>
</dbReference>
<protein>
    <submittedName>
        <fullName evidence="2">Uncharacterized protein</fullName>
    </submittedName>
</protein>
<accession>A0A2J0Z7W3</accession>
<proteinExistence type="predicted"/>
<keyword evidence="1" id="KW-0472">Membrane</keyword>
<evidence type="ECO:0000313" key="3">
    <source>
        <dbReference type="Proteomes" id="UP000231987"/>
    </source>
</evidence>
<keyword evidence="1" id="KW-0812">Transmembrane</keyword>
<keyword evidence="1" id="KW-1133">Transmembrane helix</keyword>
<gene>
    <name evidence="2" type="ORF">CEJ86_04520</name>
</gene>
<sequence length="62" mass="7399">MPAPQQCHRVFFVLGIVYFARELWAPAAAFNWWVRVVWLIWIAVWGGYHLIRTMRARNEPTV</sequence>
<feature type="transmembrane region" description="Helical" evidence="1">
    <location>
        <begin position="32"/>
        <end position="51"/>
    </location>
</feature>
<organism evidence="2 3">
    <name type="scientific">Rhizobium meliloti</name>
    <name type="common">Ensifer meliloti</name>
    <name type="synonym">Sinorhizobium meliloti</name>
    <dbReference type="NCBI Taxonomy" id="382"/>
    <lineage>
        <taxon>Bacteria</taxon>
        <taxon>Pseudomonadati</taxon>
        <taxon>Pseudomonadota</taxon>
        <taxon>Alphaproteobacteria</taxon>
        <taxon>Hyphomicrobiales</taxon>
        <taxon>Rhizobiaceae</taxon>
        <taxon>Sinorhizobium/Ensifer group</taxon>
        <taxon>Sinorhizobium</taxon>
    </lineage>
</organism>
<evidence type="ECO:0000256" key="1">
    <source>
        <dbReference type="SAM" id="Phobius"/>
    </source>
</evidence>